<protein>
    <recommendedName>
        <fullName evidence="2">LytR/CpsA/Psr regulator C-terminal domain-containing protein</fullName>
    </recommendedName>
</protein>
<evidence type="ECO:0000259" key="2">
    <source>
        <dbReference type="Pfam" id="PF13399"/>
    </source>
</evidence>
<dbReference type="Pfam" id="PF13399">
    <property type="entry name" value="LytR_C"/>
    <property type="match status" value="1"/>
</dbReference>
<sequence>MPARRKKSSHFRFFSLRLVFVFILICTVILSWELYRSWKERIWTLDTRFTVVAATADPTIYSYSPKSGKIIVIKISEKTQVDVAGEYGKWLAGSLWELGWQEGKKGELLRYSLQNSLGLPIDGWIDKDGVSLFEGRGLGFVSAFSKAITSRGIKTNLDFFDRLNVLIATSKVGIGDRRRIDLETQGVLKRITLADGEEGLEIVPDQARVAFEPLRDDTVFAESKRVVVINSSDKSGLASEVGRILSTLGTRVVGTQTNKDVVENCVLRGLKSDLETVTAKKVAEVFGCDLEEKEPLSPTDFEIILGENFAKNY</sequence>
<reference evidence="3 4" key="1">
    <citation type="journal article" date="2016" name="Nat. Commun.">
        <title>Thousands of microbial genomes shed light on interconnected biogeochemical processes in an aquifer system.</title>
        <authorList>
            <person name="Anantharaman K."/>
            <person name="Brown C.T."/>
            <person name="Hug L.A."/>
            <person name="Sharon I."/>
            <person name="Castelle C.J."/>
            <person name="Probst A.J."/>
            <person name="Thomas B.C."/>
            <person name="Singh A."/>
            <person name="Wilkins M.J."/>
            <person name="Karaoz U."/>
            <person name="Brodie E.L."/>
            <person name="Williams K.H."/>
            <person name="Hubbard S.S."/>
            <person name="Banfield J.F."/>
        </authorList>
    </citation>
    <scope>NUCLEOTIDE SEQUENCE [LARGE SCALE GENOMIC DNA]</scope>
</reference>
<dbReference type="AlphaFoldDB" id="A0A1G1VFT1"/>
<evidence type="ECO:0000313" key="4">
    <source>
        <dbReference type="Proteomes" id="UP000178659"/>
    </source>
</evidence>
<evidence type="ECO:0000313" key="3">
    <source>
        <dbReference type="EMBL" id="OGY14136.1"/>
    </source>
</evidence>
<organism evidence="3 4">
    <name type="scientific">Candidatus Blackburnbacteria bacterium RIFCSPLOWO2_01_FULL_40_20</name>
    <dbReference type="NCBI Taxonomy" id="1797519"/>
    <lineage>
        <taxon>Bacteria</taxon>
        <taxon>Candidatus Blackburniibacteriota</taxon>
    </lineage>
</organism>
<dbReference type="EMBL" id="MHCC01000002">
    <property type="protein sequence ID" value="OGY14136.1"/>
    <property type="molecule type" value="Genomic_DNA"/>
</dbReference>
<keyword evidence="1" id="KW-0472">Membrane</keyword>
<proteinExistence type="predicted"/>
<feature type="transmembrane region" description="Helical" evidence="1">
    <location>
        <begin position="12"/>
        <end position="32"/>
    </location>
</feature>
<feature type="domain" description="LytR/CpsA/Psr regulator C-terminal" evidence="2">
    <location>
        <begin position="225"/>
        <end position="309"/>
    </location>
</feature>
<dbReference type="InterPro" id="IPR027381">
    <property type="entry name" value="LytR/CpsA/Psr_C"/>
</dbReference>
<accession>A0A1G1VFT1</accession>
<keyword evidence="1" id="KW-0812">Transmembrane</keyword>
<gene>
    <name evidence="3" type="ORF">A3A77_04725</name>
</gene>
<name>A0A1G1VFT1_9BACT</name>
<keyword evidence="1" id="KW-1133">Transmembrane helix</keyword>
<comment type="caution">
    <text evidence="3">The sequence shown here is derived from an EMBL/GenBank/DDBJ whole genome shotgun (WGS) entry which is preliminary data.</text>
</comment>
<dbReference type="Proteomes" id="UP000178659">
    <property type="component" value="Unassembled WGS sequence"/>
</dbReference>
<dbReference type="Gene3D" id="3.30.70.2390">
    <property type="match status" value="1"/>
</dbReference>
<evidence type="ECO:0000256" key="1">
    <source>
        <dbReference type="SAM" id="Phobius"/>
    </source>
</evidence>